<dbReference type="EMBL" id="BNCK01000003">
    <property type="protein sequence ID" value="GHF88204.1"/>
    <property type="molecule type" value="Genomic_DNA"/>
</dbReference>
<dbReference type="InterPro" id="IPR036162">
    <property type="entry name" value="Resolvase-like_N_sf"/>
</dbReference>
<evidence type="ECO:0000259" key="3">
    <source>
        <dbReference type="PROSITE" id="PS51736"/>
    </source>
</evidence>
<sequence>MNFIAYYRVSTQRQGQSGLGLESQQSVVTDYINRQEGALLHQYTEVESGKNNNRPELAKALQHCQLTNSTLIVSKLDRLSRDLHFLSSVMQSNIKFICCDQPNSGPLVLQVLAAVAEEERRAISTRTKLALKEAKKRGVELGNPNFNEVRNTCTSNAHAQFMTNTKKYREAILPVIENVKAAGITTLKGIADELNRLGFKSRTGKQFYPSTVRGLIGQN</sequence>
<reference evidence="4" key="2">
    <citation type="submission" date="2020-09" db="EMBL/GenBank/DDBJ databases">
        <authorList>
            <person name="Sun Q."/>
            <person name="Kim S."/>
        </authorList>
    </citation>
    <scope>NUCLEOTIDE SEQUENCE</scope>
    <source>
        <strain evidence="4">KCTC 42731</strain>
    </source>
</reference>
<dbReference type="InterPro" id="IPR050639">
    <property type="entry name" value="SSR_resolvase"/>
</dbReference>
<proteinExistence type="predicted"/>
<keyword evidence="2" id="KW-0233">DNA recombination</keyword>
<name>A0A919BGW1_9GAMM</name>
<evidence type="ECO:0000313" key="5">
    <source>
        <dbReference type="Proteomes" id="UP000623842"/>
    </source>
</evidence>
<dbReference type="PANTHER" id="PTHR30461">
    <property type="entry name" value="DNA-INVERTASE FROM LAMBDOID PROPHAGE"/>
    <property type="match status" value="1"/>
</dbReference>
<evidence type="ECO:0000256" key="1">
    <source>
        <dbReference type="ARBA" id="ARBA00023125"/>
    </source>
</evidence>
<dbReference type="GO" id="GO:0000150">
    <property type="term" value="F:DNA strand exchange activity"/>
    <property type="evidence" value="ECO:0007669"/>
    <property type="project" value="InterPro"/>
</dbReference>
<dbReference type="SMART" id="SM00857">
    <property type="entry name" value="Resolvase"/>
    <property type="match status" value="1"/>
</dbReference>
<dbReference type="AlphaFoldDB" id="A0A919BGW1"/>
<gene>
    <name evidence="4" type="ORF">GCM10017161_14840</name>
</gene>
<dbReference type="Pfam" id="PF00239">
    <property type="entry name" value="Resolvase"/>
    <property type="match status" value="1"/>
</dbReference>
<comment type="caution">
    <text evidence="4">The sequence shown here is derived from an EMBL/GenBank/DDBJ whole genome shotgun (WGS) entry which is preliminary data.</text>
</comment>
<organism evidence="4 5">
    <name type="scientific">Thalassotalea marina</name>
    <dbReference type="NCBI Taxonomy" id="1673741"/>
    <lineage>
        <taxon>Bacteria</taxon>
        <taxon>Pseudomonadati</taxon>
        <taxon>Pseudomonadota</taxon>
        <taxon>Gammaproteobacteria</taxon>
        <taxon>Alteromonadales</taxon>
        <taxon>Colwelliaceae</taxon>
        <taxon>Thalassotalea</taxon>
    </lineage>
</organism>
<dbReference type="PANTHER" id="PTHR30461:SF2">
    <property type="entry name" value="SERINE RECOMBINASE PINE-RELATED"/>
    <property type="match status" value="1"/>
</dbReference>
<dbReference type="SUPFAM" id="SSF53041">
    <property type="entry name" value="Resolvase-like"/>
    <property type="match status" value="1"/>
</dbReference>
<dbReference type="Proteomes" id="UP000623842">
    <property type="component" value="Unassembled WGS sequence"/>
</dbReference>
<dbReference type="GO" id="GO:0003677">
    <property type="term" value="F:DNA binding"/>
    <property type="evidence" value="ECO:0007669"/>
    <property type="project" value="UniProtKB-KW"/>
</dbReference>
<dbReference type="PROSITE" id="PS51736">
    <property type="entry name" value="RECOMBINASES_3"/>
    <property type="match status" value="1"/>
</dbReference>
<reference evidence="4" key="1">
    <citation type="journal article" date="2014" name="Int. J. Syst. Evol. Microbiol.">
        <title>Complete genome sequence of Corynebacterium casei LMG S-19264T (=DSM 44701T), isolated from a smear-ripened cheese.</title>
        <authorList>
            <consortium name="US DOE Joint Genome Institute (JGI-PGF)"/>
            <person name="Walter F."/>
            <person name="Albersmeier A."/>
            <person name="Kalinowski J."/>
            <person name="Ruckert C."/>
        </authorList>
    </citation>
    <scope>NUCLEOTIDE SEQUENCE</scope>
    <source>
        <strain evidence="4">KCTC 42731</strain>
    </source>
</reference>
<keyword evidence="1" id="KW-0238">DNA-binding</keyword>
<feature type="domain" description="Resolvase/invertase-type recombinase catalytic" evidence="3">
    <location>
        <begin position="2"/>
        <end position="138"/>
    </location>
</feature>
<dbReference type="Gene3D" id="3.40.50.1390">
    <property type="entry name" value="Resolvase, N-terminal catalytic domain"/>
    <property type="match status" value="1"/>
</dbReference>
<protein>
    <submittedName>
        <fullName evidence="4">Resolvase</fullName>
    </submittedName>
</protein>
<dbReference type="InterPro" id="IPR006119">
    <property type="entry name" value="Resolv_N"/>
</dbReference>
<evidence type="ECO:0000256" key="2">
    <source>
        <dbReference type="ARBA" id="ARBA00023172"/>
    </source>
</evidence>
<evidence type="ECO:0000313" key="4">
    <source>
        <dbReference type="EMBL" id="GHF88204.1"/>
    </source>
</evidence>
<keyword evidence="5" id="KW-1185">Reference proteome</keyword>
<dbReference type="RefSeq" id="WP_189768814.1">
    <property type="nucleotide sequence ID" value="NZ_BNCK01000003.1"/>
</dbReference>
<accession>A0A919BGW1</accession>
<dbReference type="CDD" id="cd00338">
    <property type="entry name" value="Ser_Recombinase"/>
    <property type="match status" value="1"/>
</dbReference>